<feature type="repeat" description="PPR" evidence="3">
    <location>
        <begin position="281"/>
        <end position="315"/>
    </location>
</feature>
<reference evidence="4 5" key="1">
    <citation type="journal article" date="2021" name="Commun. Biol.">
        <title>The genome of Shorea leprosula (Dipterocarpaceae) highlights the ecological relevance of drought in aseasonal tropical rainforests.</title>
        <authorList>
            <person name="Ng K.K.S."/>
            <person name="Kobayashi M.J."/>
            <person name="Fawcett J.A."/>
            <person name="Hatakeyama M."/>
            <person name="Paape T."/>
            <person name="Ng C.H."/>
            <person name="Ang C.C."/>
            <person name="Tnah L.H."/>
            <person name="Lee C.T."/>
            <person name="Nishiyama T."/>
            <person name="Sese J."/>
            <person name="O'Brien M.J."/>
            <person name="Copetti D."/>
            <person name="Mohd Noor M.I."/>
            <person name="Ong R.C."/>
            <person name="Putra M."/>
            <person name="Sireger I.Z."/>
            <person name="Indrioko S."/>
            <person name="Kosugi Y."/>
            <person name="Izuno A."/>
            <person name="Isagi Y."/>
            <person name="Lee S.L."/>
            <person name="Shimizu K.K."/>
        </authorList>
    </citation>
    <scope>NUCLEOTIDE SEQUENCE [LARGE SCALE GENOMIC DNA]</scope>
    <source>
        <strain evidence="4">214</strain>
    </source>
</reference>
<feature type="repeat" description="PPR" evidence="3">
    <location>
        <begin position="316"/>
        <end position="350"/>
    </location>
</feature>
<evidence type="ECO:0008006" key="6">
    <source>
        <dbReference type="Google" id="ProtNLM"/>
    </source>
</evidence>
<keyword evidence="2" id="KW-0677">Repeat</keyword>
<feature type="repeat" description="PPR" evidence="3">
    <location>
        <begin position="386"/>
        <end position="420"/>
    </location>
</feature>
<evidence type="ECO:0000256" key="3">
    <source>
        <dbReference type="PROSITE-ProRule" id="PRU00708"/>
    </source>
</evidence>
<keyword evidence="5" id="KW-1185">Reference proteome</keyword>
<feature type="repeat" description="PPR" evidence="3">
    <location>
        <begin position="142"/>
        <end position="176"/>
    </location>
</feature>
<organism evidence="4 5">
    <name type="scientific">Rubroshorea leprosula</name>
    <dbReference type="NCBI Taxonomy" id="152421"/>
    <lineage>
        <taxon>Eukaryota</taxon>
        <taxon>Viridiplantae</taxon>
        <taxon>Streptophyta</taxon>
        <taxon>Embryophyta</taxon>
        <taxon>Tracheophyta</taxon>
        <taxon>Spermatophyta</taxon>
        <taxon>Magnoliopsida</taxon>
        <taxon>eudicotyledons</taxon>
        <taxon>Gunneridae</taxon>
        <taxon>Pentapetalae</taxon>
        <taxon>rosids</taxon>
        <taxon>malvids</taxon>
        <taxon>Malvales</taxon>
        <taxon>Dipterocarpaceae</taxon>
        <taxon>Rubroshorea</taxon>
    </lineage>
</organism>
<dbReference type="EMBL" id="BPVZ01000113">
    <property type="protein sequence ID" value="GKV35822.1"/>
    <property type="molecule type" value="Genomic_DNA"/>
</dbReference>
<dbReference type="InterPro" id="IPR011990">
    <property type="entry name" value="TPR-like_helical_dom_sf"/>
</dbReference>
<evidence type="ECO:0000313" key="4">
    <source>
        <dbReference type="EMBL" id="GKV35822.1"/>
    </source>
</evidence>
<comment type="similarity">
    <text evidence="1">Belongs to the PPR family. P subfamily.</text>
</comment>
<dbReference type="Pfam" id="PF13041">
    <property type="entry name" value="PPR_2"/>
    <property type="match status" value="3"/>
</dbReference>
<dbReference type="AlphaFoldDB" id="A0AAV5LFC6"/>
<protein>
    <recommendedName>
        <fullName evidence="6">Pentatricopeptide repeat-containing protein</fullName>
    </recommendedName>
</protein>
<dbReference type="Proteomes" id="UP001054252">
    <property type="component" value="Unassembled WGS sequence"/>
</dbReference>
<feature type="repeat" description="PPR" evidence="3">
    <location>
        <begin position="246"/>
        <end position="280"/>
    </location>
</feature>
<evidence type="ECO:0000256" key="1">
    <source>
        <dbReference type="ARBA" id="ARBA00007626"/>
    </source>
</evidence>
<proteinExistence type="inferred from homology"/>
<dbReference type="NCBIfam" id="TIGR00756">
    <property type="entry name" value="PPR"/>
    <property type="match status" value="7"/>
</dbReference>
<feature type="repeat" description="PPR" evidence="3">
    <location>
        <begin position="421"/>
        <end position="456"/>
    </location>
</feature>
<name>A0AAV5LFC6_9ROSI</name>
<evidence type="ECO:0000256" key="2">
    <source>
        <dbReference type="ARBA" id="ARBA00022737"/>
    </source>
</evidence>
<dbReference type="PANTHER" id="PTHR47941">
    <property type="entry name" value="PENTATRICOPEPTIDE REPEAT-CONTAINING PROTEIN 3, MITOCHONDRIAL"/>
    <property type="match status" value="1"/>
</dbReference>
<feature type="repeat" description="PPR" evidence="3">
    <location>
        <begin position="211"/>
        <end position="245"/>
    </location>
</feature>
<accession>A0AAV5LFC6</accession>
<dbReference type="Pfam" id="PF01535">
    <property type="entry name" value="PPR"/>
    <property type="match status" value="2"/>
</dbReference>
<comment type="caution">
    <text evidence="4">The sequence shown here is derived from an EMBL/GenBank/DDBJ whole genome shotgun (WGS) entry which is preliminary data.</text>
</comment>
<sequence>MAIRSLSQVRSFRSLFHSLYNPISLRFSSVAEEQFDCPSPELVNQIARILGDHRNPNHDLEFSLNTFSSKISKNLVEQVLKRCKNLGYPSHRFFVWARSIPGFQHSSESYRILVDILGSSKQFAILWDFLIEIRESRQFEISPEIFWIVFRAYSRANLPGDAIRAFDRMVEFGIQPCIHDLDQLLYVLCKRKHVKHAQQFFDRLKHRFEPSAKSYSILMRGWGDIGEPSKAQKVFDEMLQRGCSVDVPAYNSLLEALCKGRNVDEAYNIFKEMGSKGIEPDACSYSIFIRAYCEDNDLHGAFRVLDRMRRCNLVPNVYTYNFIIKKLCKNDKVDEAYELLNEMLESWVSPDVWSYNTIMAYHCEHTEVNRSLRLISIMEEHKCLADRHTYNMVFKLLIRVGRFDRATELWESLPDRGFFPSVSTYAVMVHGLCKKKGKLEEACRYFEMMIEEGIPPYSATVELLRNRLLGLGLLDNIEILADKMAQSTSCLIQEFASAMRGKVNPGRSRISEESDIESD</sequence>
<dbReference type="PROSITE" id="PS51375">
    <property type="entry name" value="PPR"/>
    <property type="match status" value="7"/>
</dbReference>
<dbReference type="InterPro" id="IPR002885">
    <property type="entry name" value="PPR_rpt"/>
</dbReference>
<gene>
    <name evidence="4" type="ORF">SLEP1_g44033</name>
</gene>
<evidence type="ECO:0000313" key="5">
    <source>
        <dbReference type="Proteomes" id="UP001054252"/>
    </source>
</evidence>
<dbReference type="Gene3D" id="1.25.40.10">
    <property type="entry name" value="Tetratricopeptide repeat domain"/>
    <property type="match status" value="4"/>
</dbReference>